<feature type="binding site" evidence="4">
    <location>
        <position position="335"/>
    </location>
    <ligand>
        <name>S-adenosyl-L-methionine</name>
        <dbReference type="ChEBI" id="CHEBI:59789"/>
    </ligand>
</feature>
<evidence type="ECO:0000313" key="6">
    <source>
        <dbReference type="EMBL" id="HIX05227.1"/>
    </source>
</evidence>
<dbReference type="EC" id="2.1.1.190" evidence="6"/>
<dbReference type="Pfam" id="PF05958">
    <property type="entry name" value="tRNA_U5-meth_tr"/>
    <property type="match status" value="1"/>
</dbReference>
<evidence type="ECO:0000256" key="4">
    <source>
        <dbReference type="PROSITE-ProRule" id="PRU01024"/>
    </source>
</evidence>
<dbReference type="AlphaFoldDB" id="A0A9D1V363"/>
<sequence length="458" mass="49603">MPGLKNTLARLSIESLSSDGSGVGRMDGKAVFVPATAPGDEVTVKIVKDMGRYAFGIVEELHVPGPGHIQPGCPVYRPCGGCCFRHLDYQTEAQAKEGFVADAFRRLGGFDALPVLPLLTGPLTDRYRNKVQFPVGYDRAGNVTFGFYAGRSHRLVPCRDCLLQPEALNDIAAAVCAFLQEHHIPLYDEETHKGLVRHIFLRQGRHSGQVLLCLVVNGHKLPHAQQFCEEMTARFPQIKTIVLNVNRQKTNVITGDECIPLFGSGFIEDTMCGVPVKLGPLSFYQVNTPAAERLYAVAREFAALRPDDTLLDLYCGMGTIGLSMAADCKALVGVEIVPEAVESAKTNASAMNVQNARFLCADAGQAAAQLAAEGLTPQVICLDPPRKGCDAATLDAVLDMAPRRVVMVSCNASTAARDCRYLADRGYQPLKVQPVDLFPRTKHVECVVLLARGSEAHT</sequence>
<dbReference type="FunFam" id="3.40.50.150:FF:000009">
    <property type="entry name" value="23S rRNA (Uracil(1939)-C(5))-methyltransferase RlmD"/>
    <property type="match status" value="1"/>
</dbReference>
<dbReference type="GO" id="GO:0070475">
    <property type="term" value="P:rRNA base methylation"/>
    <property type="evidence" value="ECO:0007669"/>
    <property type="project" value="TreeGrafter"/>
</dbReference>
<proteinExistence type="inferred from homology"/>
<dbReference type="Gene3D" id="2.40.50.140">
    <property type="entry name" value="Nucleic acid-binding proteins"/>
    <property type="match status" value="1"/>
</dbReference>
<dbReference type="Proteomes" id="UP000824193">
    <property type="component" value="Unassembled WGS sequence"/>
</dbReference>
<keyword evidence="1 4" id="KW-0489">Methyltransferase</keyword>
<accession>A0A9D1V363</accession>
<dbReference type="GO" id="GO:0070041">
    <property type="term" value="F:rRNA (uridine-C5-)-methyltransferase activity"/>
    <property type="evidence" value="ECO:0007669"/>
    <property type="project" value="TreeGrafter"/>
</dbReference>
<protein>
    <submittedName>
        <fullName evidence="6">23S rRNA (Uracil(1939)-C(5))-methyltransferase RlmD</fullName>
        <ecNumber evidence="6">2.1.1.190</ecNumber>
    </submittedName>
</protein>
<dbReference type="SUPFAM" id="SSF53335">
    <property type="entry name" value="S-adenosyl-L-methionine-dependent methyltransferases"/>
    <property type="match status" value="1"/>
</dbReference>
<comment type="similarity">
    <text evidence="4">Belongs to the class I-like SAM-binding methyltransferase superfamily. RNA M5U methyltransferase family.</text>
</comment>
<dbReference type="CDD" id="cd02440">
    <property type="entry name" value="AdoMet_MTases"/>
    <property type="match status" value="1"/>
</dbReference>
<feature type="active site" description="Nucleophile" evidence="4">
    <location>
        <position position="410"/>
    </location>
</feature>
<dbReference type="PANTHER" id="PTHR11061">
    <property type="entry name" value="RNA M5U METHYLTRANSFERASE"/>
    <property type="match status" value="1"/>
</dbReference>
<dbReference type="NCBIfam" id="TIGR00479">
    <property type="entry name" value="rumA"/>
    <property type="match status" value="1"/>
</dbReference>
<gene>
    <name evidence="6" type="primary">rlmD</name>
    <name evidence="6" type="ORF">H9865_03840</name>
</gene>
<evidence type="ECO:0000256" key="1">
    <source>
        <dbReference type="ARBA" id="ARBA00022603"/>
    </source>
</evidence>
<dbReference type="EMBL" id="DXFW01000012">
    <property type="protein sequence ID" value="HIX05227.1"/>
    <property type="molecule type" value="Genomic_DNA"/>
</dbReference>
<dbReference type="PROSITE" id="PS50926">
    <property type="entry name" value="TRAM"/>
    <property type="match status" value="1"/>
</dbReference>
<dbReference type="SUPFAM" id="SSF50249">
    <property type="entry name" value="Nucleic acid-binding proteins"/>
    <property type="match status" value="1"/>
</dbReference>
<keyword evidence="2 4" id="KW-0808">Transferase</keyword>
<dbReference type="InterPro" id="IPR002792">
    <property type="entry name" value="TRAM_dom"/>
</dbReference>
<dbReference type="PANTHER" id="PTHR11061:SF30">
    <property type="entry name" value="TRNA (URACIL(54)-C(5))-METHYLTRANSFERASE"/>
    <property type="match status" value="1"/>
</dbReference>
<feature type="domain" description="TRAM" evidence="5">
    <location>
        <begin position="1"/>
        <end position="60"/>
    </location>
</feature>
<evidence type="ECO:0000313" key="7">
    <source>
        <dbReference type="Proteomes" id="UP000824193"/>
    </source>
</evidence>
<reference evidence="6" key="2">
    <citation type="submission" date="2021-04" db="EMBL/GenBank/DDBJ databases">
        <authorList>
            <person name="Gilroy R."/>
        </authorList>
    </citation>
    <scope>NUCLEOTIDE SEQUENCE</scope>
    <source>
        <strain evidence="6">2239</strain>
    </source>
</reference>
<dbReference type="PROSITE" id="PS51687">
    <property type="entry name" value="SAM_MT_RNA_M5U"/>
    <property type="match status" value="1"/>
</dbReference>
<dbReference type="Gene3D" id="2.40.50.1070">
    <property type="match status" value="1"/>
</dbReference>
<feature type="binding site" evidence="4">
    <location>
        <position position="383"/>
    </location>
    <ligand>
        <name>S-adenosyl-L-methionine</name>
        <dbReference type="ChEBI" id="CHEBI:59789"/>
    </ligand>
</feature>
<dbReference type="Pfam" id="PF01938">
    <property type="entry name" value="TRAM"/>
    <property type="match status" value="1"/>
</dbReference>
<reference evidence="6" key="1">
    <citation type="journal article" date="2021" name="PeerJ">
        <title>Extensive microbial diversity within the chicken gut microbiome revealed by metagenomics and culture.</title>
        <authorList>
            <person name="Gilroy R."/>
            <person name="Ravi A."/>
            <person name="Getino M."/>
            <person name="Pursley I."/>
            <person name="Horton D.L."/>
            <person name="Alikhan N.F."/>
            <person name="Baker D."/>
            <person name="Gharbi K."/>
            <person name="Hall N."/>
            <person name="Watson M."/>
            <person name="Adriaenssens E.M."/>
            <person name="Foster-Nyarko E."/>
            <person name="Jarju S."/>
            <person name="Secka A."/>
            <person name="Antonio M."/>
            <person name="Oren A."/>
            <person name="Chaudhuri R.R."/>
            <person name="La Ragione R."/>
            <person name="Hildebrand F."/>
            <person name="Pallen M.J."/>
        </authorList>
    </citation>
    <scope>NUCLEOTIDE SEQUENCE</scope>
    <source>
        <strain evidence="6">2239</strain>
    </source>
</reference>
<dbReference type="InterPro" id="IPR029063">
    <property type="entry name" value="SAM-dependent_MTases_sf"/>
</dbReference>
<comment type="caution">
    <text evidence="6">The sequence shown here is derived from an EMBL/GenBank/DDBJ whole genome shotgun (WGS) entry which is preliminary data.</text>
</comment>
<feature type="binding site" evidence="4">
    <location>
        <position position="314"/>
    </location>
    <ligand>
        <name>S-adenosyl-L-methionine</name>
        <dbReference type="ChEBI" id="CHEBI:59789"/>
    </ligand>
</feature>
<feature type="binding site" evidence="4">
    <location>
        <position position="285"/>
    </location>
    <ligand>
        <name>S-adenosyl-L-methionine</name>
        <dbReference type="ChEBI" id="CHEBI:59789"/>
    </ligand>
</feature>
<dbReference type="InterPro" id="IPR012340">
    <property type="entry name" value="NA-bd_OB-fold"/>
</dbReference>
<evidence type="ECO:0000256" key="3">
    <source>
        <dbReference type="ARBA" id="ARBA00022691"/>
    </source>
</evidence>
<keyword evidence="3 4" id="KW-0949">S-adenosyl-L-methionine</keyword>
<organism evidence="6 7">
    <name type="scientific">Candidatus Allofournierella pullicola</name>
    <dbReference type="NCBI Taxonomy" id="2838596"/>
    <lineage>
        <taxon>Bacteria</taxon>
        <taxon>Bacillati</taxon>
        <taxon>Bacillota</taxon>
        <taxon>Clostridia</taxon>
        <taxon>Eubacteriales</taxon>
        <taxon>Oscillospiraceae</taxon>
        <taxon>Allofournierella</taxon>
    </lineage>
</organism>
<evidence type="ECO:0000259" key="5">
    <source>
        <dbReference type="PROSITE" id="PS50926"/>
    </source>
</evidence>
<evidence type="ECO:0000256" key="2">
    <source>
        <dbReference type="ARBA" id="ARBA00022679"/>
    </source>
</evidence>
<name>A0A9D1V363_9FIRM</name>
<dbReference type="Gene3D" id="3.40.50.150">
    <property type="entry name" value="Vaccinia Virus protein VP39"/>
    <property type="match status" value="1"/>
</dbReference>
<dbReference type="FunFam" id="2.40.50.1070:FF:000003">
    <property type="entry name" value="23S rRNA (Uracil-5-)-methyltransferase RumA"/>
    <property type="match status" value="1"/>
</dbReference>
<dbReference type="InterPro" id="IPR010280">
    <property type="entry name" value="U5_MeTrfase_fam"/>
</dbReference>